<reference evidence="1 2" key="1">
    <citation type="journal article" date="2021" name="Nat. Plants">
        <title>The Taxus genome provides insights into paclitaxel biosynthesis.</title>
        <authorList>
            <person name="Xiong X."/>
            <person name="Gou J."/>
            <person name="Liao Q."/>
            <person name="Li Y."/>
            <person name="Zhou Q."/>
            <person name="Bi G."/>
            <person name="Li C."/>
            <person name="Du R."/>
            <person name="Wang X."/>
            <person name="Sun T."/>
            <person name="Guo L."/>
            <person name="Liang H."/>
            <person name="Lu P."/>
            <person name="Wu Y."/>
            <person name="Zhang Z."/>
            <person name="Ro D.K."/>
            <person name="Shang Y."/>
            <person name="Huang S."/>
            <person name="Yan J."/>
        </authorList>
    </citation>
    <scope>NUCLEOTIDE SEQUENCE [LARGE SCALE GENOMIC DNA]</scope>
    <source>
        <strain evidence="1">Ta-2019</strain>
    </source>
</reference>
<evidence type="ECO:0000313" key="2">
    <source>
        <dbReference type="Proteomes" id="UP000824469"/>
    </source>
</evidence>
<dbReference type="AlphaFoldDB" id="A0AA38CJM0"/>
<proteinExistence type="predicted"/>
<protein>
    <submittedName>
        <fullName evidence="1">Uncharacterized protein</fullName>
    </submittedName>
</protein>
<sequence>MNHAILSLEDYANIHAYVLHLKNSSTPYTSTQLSRVLNMNNLSQALKIHGFSPSHLTKEDLLKGLAHMEMFDPCRSSVDLGNLECDLSTEEMERDMDVLGWLECPSKSVNGVMTFPLLHQSPQSSMSAPSSVYTEVAGSGANMACLGQIYAIEGCKQPIPLKSVTAPCTQDLLKCAMQMTNLAGGNPCEKEGVIITQNCGVLCESKNDGGNTVASL</sequence>
<organism evidence="1 2">
    <name type="scientific">Taxus chinensis</name>
    <name type="common">Chinese yew</name>
    <name type="synonym">Taxus wallichiana var. chinensis</name>
    <dbReference type="NCBI Taxonomy" id="29808"/>
    <lineage>
        <taxon>Eukaryota</taxon>
        <taxon>Viridiplantae</taxon>
        <taxon>Streptophyta</taxon>
        <taxon>Embryophyta</taxon>
        <taxon>Tracheophyta</taxon>
        <taxon>Spermatophyta</taxon>
        <taxon>Pinopsida</taxon>
        <taxon>Pinidae</taxon>
        <taxon>Conifers II</taxon>
        <taxon>Cupressales</taxon>
        <taxon>Taxaceae</taxon>
        <taxon>Taxus</taxon>
    </lineage>
</organism>
<keyword evidence="2" id="KW-1185">Reference proteome</keyword>
<gene>
    <name evidence="1" type="ORF">KI387_012845</name>
</gene>
<dbReference type="EMBL" id="JAHRHJ020000009">
    <property type="protein sequence ID" value="KAH9301262.1"/>
    <property type="molecule type" value="Genomic_DNA"/>
</dbReference>
<accession>A0AA38CJM0</accession>
<dbReference type="Proteomes" id="UP000824469">
    <property type="component" value="Unassembled WGS sequence"/>
</dbReference>
<comment type="caution">
    <text evidence="1">The sequence shown here is derived from an EMBL/GenBank/DDBJ whole genome shotgun (WGS) entry which is preliminary data.</text>
</comment>
<evidence type="ECO:0000313" key="1">
    <source>
        <dbReference type="EMBL" id="KAH9301262.1"/>
    </source>
</evidence>
<name>A0AA38CJM0_TAXCH</name>